<keyword evidence="3 5" id="KW-0012">Acyltransferase</keyword>
<dbReference type="InterPro" id="IPR050215">
    <property type="entry name" value="Thiolase-like_sf_Thiolase"/>
</dbReference>
<evidence type="ECO:0000256" key="5">
    <source>
        <dbReference type="RuleBase" id="RU003557"/>
    </source>
</evidence>
<evidence type="ECO:0000256" key="1">
    <source>
        <dbReference type="ARBA" id="ARBA00010982"/>
    </source>
</evidence>
<dbReference type="AlphaFoldDB" id="A0A5R8ZD71"/>
<dbReference type="GO" id="GO:0006635">
    <property type="term" value="P:fatty acid beta-oxidation"/>
    <property type="evidence" value="ECO:0007669"/>
    <property type="project" value="TreeGrafter"/>
</dbReference>
<protein>
    <submittedName>
        <fullName evidence="8">Thiolase family protein</fullName>
    </submittedName>
</protein>
<dbReference type="Gene3D" id="3.40.47.10">
    <property type="match status" value="1"/>
</dbReference>
<dbReference type="PANTHER" id="PTHR43853">
    <property type="entry name" value="3-KETOACYL-COA THIOLASE, PEROXISOMAL"/>
    <property type="match status" value="1"/>
</dbReference>
<dbReference type="OrthoDB" id="3761315at2"/>
<evidence type="ECO:0000259" key="7">
    <source>
        <dbReference type="Pfam" id="PF02803"/>
    </source>
</evidence>
<feature type="active site" description="Proton acceptor" evidence="4">
    <location>
        <position position="348"/>
    </location>
</feature>
<name>A0A5R8ZD71_9ACTN</name>
<dbReference type="PIRSF" id="PIRSF000429">
    <property type="entry name" value="Ac-CoA_Ac_transf"/>
    <property type="match status" value="1"/>
</dbReference>
<dbReference type="InterPro" id="IPR016039">
    <property type="entry name" value="Thiolase-like"/>
</dbReference>
<dbReference type="PROSITE" id="PS00737">
    <property type="entry name" value="THIOLASE_2"/>
    <property type="match status" value="1"/>
</dbReference>
<feature type="active site" description="Proton acceptor" evidence="4">
    <location>
        <position position="379"/>
    </location>
</feature>
<dbReference type="NCBIfam" id="TIGR01930">
    <property type="entry name" value="AcCoA-C-Actrans"/>
    <property type="match status" value="1"/>
</dbReference>
<dbReference type="GO" id="GO:0003988">
    <property type="term" value="F:acetyl-CoA C-acyltransferase activity"/>
    <property type="evidence" value="ECO:0007669"/>
    <property type="project" value="TreeGrafter"/>
</dbReference>
<feature type="domain" description="Thiolase N-terminal" evidence="6">
    <location>
        <begin position="7"/>
        <end position="259"/>
    </location>
</feature>
<gene>
    <name evidence="8" type="ORF">FED44_05715</name>
</gene>
<dbReference type="EMBL" id="VANP01000002">
    <property type="protein sequence ID" value="TLP63749.1"/>
    <property type="molecule type" value="Genomic_DNA"/>
</dbReference>
<comment type="caution">
    <text evidence="8">The sequence shown here is derived from an EMBL/GenBank/DDBJ whole genome shotgun (WGS) entry which is preliminary data.</text>
</comment>
<dbReference type="GO" id="GO:0010124">
    <property type="term" value="P:phenylacetate catabolic process"/>
    <property type="evidence" value="ECO:0007669"/>
    <property type="project" value="TreeGrafter"/>
</dbReference>
<evidence type="ECO:0000256" key="4">
    <source>
        <dbReference type="PIRSR" id="PIRSR000429-1"/>
    </source>
</evidence>
<dbReference type="Proteomes" id="UP000309033">
    <property type="component" value="Unassembled WGS sequence"/>
</dbReference>
<evidence type="ECO:0000256" key="2">
    <source>
        <dbReference type="ARBA" id="ARBA00022679"/>
    </source>
</evidence>
<sequence length="394" mass="41425">MPASREVVFVDGVRTPFGKAGPKGLYAETRADDLVVRVIRELMRRNPGLPPERVDEVAIAATTQIGDQGLTIGRSAAVLAGLPKSVPGYAVDRMCAGAMTAVTTVAGGISFGAYDVAIAGGVEHMGRHPMGEGVDPNPRFLSERLVDGSALVMGMTAENLHDRYPSIGKERADAFAVASQEKVAKAYADGRIQRDLVPVATRKAAEGWGLATVDEGPRPGTTLEGIRGLKTPFRSHGRVTAGNSSGLNDGATGCIVAAQEVAEELGLTPRMRLVSYAFAGVDPEVMGVGPIPSTERALRLAGLSIGDIGLFEINEAFAVQVLAFLEHFGIADDDPRVNPYGGAIAFGHPLASSGVRLMIQLSREFAERPDVRYGITTMCVGMGMGGTVIWENLA</sequence>
<evidence type="ECO:0000313" key="9">
    <source>
        <dbReference type="Proteomes" id="UP000309033"/>
    </source>
</evidence>
<dbReference type="InterPro" id="IPR020613">
    <property type="entry name" value="Thiolase_CS"/>
</dbReference>
<keyword evidence="2 5" id="KW-0808">Transferase</keyword>
<proteinExistence type="inferred from homology"/>
<reference evidence="8" key="1">
    <citation type="submission" date="2019-05" db="EMBL/GenBank/DDBJ databases">
        <title>Isolation, diversity and antifungal activity of Actinobacteria from wheat.</title>
        <authorList>
            <person name="Yu B."/>
        </authorList>
    </citation>
    <scope>NUCLEOTIDE SEQUENCE [LARGE SCALE GENOMIC DNA]</scope>
    <source>
        <strain evidence="8">NEAU-HEGS1-5</strain>
    </source>
</reference>
<dbReference type="CDD" id="cd00751">
    <property type="entry name" value="thiolase"/>
    <property type="match status" value="1"/>
</dbReference>
<feature type="active site" description="Acyl-thioester intermediate" evidence="4">
    <location>
        <position position="95"/>
    </location>
</feature>
<evidence type="ECO:0000256" key="3">
    <source>
        <dbReference type="ARBA" id="ARBA00023315"/>
    </source>
</evidence>
<dbReference type="InterPro" id="IPR020617">
    <property type="entry name" value="Thiolase_C"/>
</dbReference>
<dbReference type="Pfam" id="PF00108">
    <property type="entry name" value="Thiolase_N"/>
    <property type="match status" value="1"/>
</dbReference>
<organism evidence="8 9">
    <name type="scientific">Microbispora triticiradicis</name>
    <dbReference type="NCBI Taxonomy" id="2200763"/>
    <lineage>
        <taxon>Bacteria</taxon>
        <taxon>Bacillati</taxon>
        <taxon>Actinomycetota</taxon>
        <taxon>Actinomycetes</taxon>
        <taxon>Streptosporangiales</taxon>
        <taxon>Streptosporangiaceae</taxon>
        <taxon>Microbispora</taxon>
    </lineage>
</organism>
<feature type="domain" description="Thiolase C-terminal" evidence="7">
    <location>
        <begin position="268"/>
        <end position="391"/>
    </location>
</feature>
<dbReference type="InterPro" id="IPR020616">
    <property type="entry name" value="Thiolase_N"/>
</dbReference>
<comment type="similarity">
    <text evidence="1 5">Belongs to the thiolase-like superfamily. Thiolase family.</text>
</comment>
<evidence type="ECO:0000313" key="8">
    <source>
        <dbReference type="EMBL" id="TLP63749.1"/>
    </source>
</evidence>
<dbReference type="GO" id="GO:0005737">
    <property type="term" value="C:cytoplasm"/>
    <property type="evidence" value="ECO:0007669"/>
    <property type="project" value="UniProtKB-ARBA"/>
</dbReference>
<dbReference type="InterPro" id="IPR002155">
    <property type="entry name" value="Thiolase"/>
</dbReference>
<dbReference type="SUPFAM" id="SSF53901">
    <property type="entry name" value="Thiolase-like"/>
    <property type="match status" value="2"/>
</dbReference>
<evidence type="ECO:0000259" key="6">
    <source>
        <dbReference type="Pfam" id="PF00108"/>
    </source>
</evidence>
<dbReference type="PANTHER" id="PTHR43853:SF2">
    <property type="entry name" value="3-OXOADIPYL-COA_3-OXO-5,6-DEHYDROSUBERYL-COA THIOLASE"/>
    <property type="match status" value="1"/>
</dbReference>
<dbReference type="Pfam" id="PF02803">
    <property type="entry name" value="Thiolase_C"/>
    <property type="match status" value="1"/>
</dbReference>
<accession>A0A5R8ZD71</accession>
<keyword evidence="9" id="KW-1185">Reference proteome</keyword>